<dbReference type="InterPro" id="IPR001509">
    <property type="entry name" value="Epimerase_deHydtase"/>
</dbReference>
<comment type="similarity">
    <text evidence="1">Belongs to the NAD(P)-dependent epimerase/dehydratase family.</text>
</comment>
<dbReference type="Pfam" id="PF01370">
    <property type="entry name" value="Epimerase"/>
    <property type="match status" value="1"/>
</dbReference>
<accession>A0A937X676</accession>
<dbReference type="EMBL" id="VGJX01000854">
    <property type="protein sequence ID" value="MBM3276088.1"/>
    <property type="molecule type" value="Genomic_DNA"/>
</dbReference>
<organism evidence="3 4">
    <name type="scientific">Candidatus Tanganyikabacteria bacterium</name>
    <dbReference type="NCBI Taxonomy" id="2961651"/>
    <lineage>
        <taxon>Bacteria</taxon>
        <taxon>Bacillati</taxon>
        <taxon>Candidatus Sericytochromatia</taxon>
        <taxon>Candidatus Tanganyikabacteria</taxon>
    </lineage>
</organism>
<evidence type="ECO:0000313" key="3">
    <source>
        <dbReference type="EMBL" id="MBM3276088.1"/>
    </source>
</evidence>
<sequence length="320" mass="34948">MKVLITGGAGFIGSHLAERLLARGDQVLVVDNFSTGRRDNLAPHDRLEVVEGTIADDALVSALFDRFAPDLTVHAAAAYKDPDAYAEDVKTNVLGTVNVVKAALAAGCKRLIYFQTSLCYGLRPQEQPITLDHPIRPEGSSYAYSKTAGEQYIDLSGIPYVTFRLANAYGPRNVSGPLPTFYQRLSAGKGCFVADTRRDFIFIDDLVDCVMNCIERPEVRGAYHIATGSDFAIKELFEATLKGMGLPADTQVDVRPRNEDDVYTILLDPSRTERDMAWKAGTPLEVGVGRAIAWYGANEVGQTYTHLKLGAKPEAEAAKR</sequence>
<evidence type="ECO:0000259" key="2">
    <source>
        <dbReference type="Pfam" id="PF01370"/>
    </source>
</evidence>
<dbReference type="SUPFAM" id="SSF51735">
    <property type="entry name" value="NAD(P)-binding Rossmann-fold domains"/>
    <property type="match status" value="1"/>
</dbReference>
<dbReference type="AlphaFoldDB" id="A0A937X676"/>
<dbReference type="PANTHER" id="PTHR43000">
    <property type="entry name" value="DTDP-D-GLUCOSE 4,6-DEHYDRATASE-RELATED"/>
    <property type="match status" value="1"/>
</dbReference>
<proteinExistence type="inferred from homology"/>
<gene>
    <name evidence="3" type="ORF">FJZ00_13125</name>
</gene>
<dbReference type="Proteomes" id="UP000703893">
    <property type="component" value="Unassembled WGS sequence"/>
</dbReference>
<name>A0A937X676_9BACT</name>
<feature type="domain" description="NAD-dependent epimerase/dehydratase" evidence="2">
    <location>
        <begin position="3"/>
        <end position="219"/>
    </location>
</feature>
<dbReference type="InterPro" id="IPR036291">
    <property type="entry name" value="NAD(P)-bd_dom_sf"/>
</dbReference>
<evidence type="ECO:0000313" key="4">
    <source>
        <dbReference type="Proteomes" id="UP000703893"/>
    </source>
</evidence>
<evidence type="ECO:0000256" key="1">
    <source>
        <dbReference type="ARBA" id="ARBA00007637"/>
    </source>
</evidence>
<protein>
    <submittedName>
        <fullName evidence="3">NAD-dependent epimerase/dehydratase family protein</fullName>
    </submittedName>
</protein>
<reference evidence="3 4" key="1">
    <citation type="submission" date="2019-03" db="EMBL/GenBank/DDBJ databases">
        <title>Lake Tanganyika Metagenome-Assembled Genomes (MAGs).</title>
        <authorList>
            <person name="Tran P."/>
        </authorList>
    </citation>
    <scope>NUCLEOTIDE SEQUENCE [LARGE SCALE GENOMIC DNA]</scope>
    <source>
        <strain evidence="3">K_DeepCast_65m_m2_236</strain>
    </source>
</reference>
<comment type="caution">
    <text evidence="3">The sequence shown here is derived from an EMBL/GenBank/DDBJ whole genome shotgun (WGS) entry which is preliminary data.</text>
</comment>
<dbReference type="Gene3D" id="3.40.50.720">
    <property type="entry name" value="NAD(P)-binding Rossmann-like Domain"/>
    <property type="match status" value="1"/>
</dbReference>